<protein>
    <submittedName>
        <fullName evidence="2">(malaria parasite P. vivax) hypothetical protein</fullName>
    </submittedName>
</protein>
<organism evidence="2 3">
    <name type="scientific">Plasmodium vivax</name>
    <name type="common">malaria parasite P. vivax</name>
    <dbReference type="NCBI Taxonomy" id="5855"/>
    <lineage>
        <taxon>Eukaryota</taxon>
        <taxon>Sar</taxon>
        <taxon>Alveolata</taxon>
        <taxon>Apicomplexa</taxon>
        <taxon>Aconoidasida</taxon>
        <taxon>Haemosporida</taxon>
        <taxon>Plasmodiidae</taxon>
        <taxon>Plasmodium</taxon>
        <taxon>Plasmodium (Plasmodium)</taxon>
    </lineage>
</organism>
<feature type="region of interest" description="Disordered" evidence="1">
    <location>
        <begin position="259"/>
        <end position="322"/>
    </location>
</feature>
<proteinExistence type="predicted"/>
<evidence type="ECO:0000256" key="1">
    <source>
        <dbReference type="SAM" id="MobiDB-lite"/>
    </source>
</evidence>
<name>A0A8S4H8V6_PLAVI</name>
<dbReference type="VEuPathDB" id="PlasmoDB:PVPAM_000039000"/>
<dbReference type="Pfam" id="PF05795">
    <property type="entry name" value="Plasmodium_Vir"/>
    <property type="match status" value="1"/>
</dbReference>
<dbReference type="EMBL" id="CAJZCX010000004">
    <property type="protein sequence ID" value="CAG9474100.1"/>
    <property type="molecule type" value="Genomic_DNA"/>
</dbReference>
<dbReference type="Proteomes" id="UP000779233">
    <property type="component" value="Unassembled WGS sequence"/>
</dbReference>
<feature type="compositionally biased region" description="Basic and acidic residues" evidence="1">
    <location>
        <begin position="259"/>
        <end position="271"/>
    </location>
</feature>
<accession>A0A8S4H8V6</accession>
<dbReference type="InterPro" id="IPR008780">
    <property type="entry name" value="Plasmodium_Vir"/>
</dbReference>
<gene>
    <name evidence="2" type="ORF">PVW1_120088200</name>
</gene>
<reference evidence="2" key="1">
    <citation type="submission" date="2021-09" db="EMBL/GenBank/DDBJ databases">
        <authorList>
            <consortium name="Pathogen Informatics"/>
        </authorList>
    </citation>
    <scope>NUCLEOTIDE SEQUENCE</scope>
    <source>
        <strain evidence="2">PvW1</strain>
    </source>
</reference>
<evidence type="ECO:0000313" key="3">
    <source>
        <dbReference type="Proteomes" id="UP000779233"/>
    </source>
</evidence>
<evidence type="ECO:0000313" key="2">
    <source>
        <dbReference type="EMBL" id="CAG9474100.1"/>
    </source>
</evidence>
<sequence>MSSDSPKPYYFSYKDYTDVKNKLRTCNYNYNNEESARFKSIISSITNNNFVNWDDKFFSCLHHLLTYNNGFLGFPVEYYCRYINLWLNGEVRKTKYAGYQQHFNIFEDFVHNYAFENYGRHDDSCKKYIHYMEEADYNRMKFLYDFFDMYNNLKSDDNRLRKEACENLISNTAIYNDAIDDYYVNHRDLYNKISHVKDDLIEKIINNPDKKCEQSKTFKIPQKLLEEEEEKKELARIAEERRKQEEEAVKQRKLAEAEIQRQQEKKAERQRTQRNQQNLVSQSGMPQMHTTHDAERERFQQGKPLRSVELGNSGETLNLETQERTNVLRPRLRLDYSGRLEDLKEPGLGLYEGQSEEIVHASGKEYTNPDGSFLGSLRLPSAITEVLGSVDPVPVVGVSGGMGALFLLFRYTPIGTYFRGGRGRVRRIPSGFSGHFPGGFPGYEEFYEGGFGPGPINISYRPELE</sequence>
<feature type="compositionally biased region" description="Polar residues" evidence="1">
    <location>
        <begin position="275"/>
        <end position="289"/>
    </location>
</feature>
<comment type="caution">
    <text evidence="2">The sequence shown here is derived from an EMBL/GenBank/DDBJ whole genome shotgun (WGS) entry which is preliminary data.</text>
</comment>
<dbReference type="AlphaFoldDB" id="A0A8S4H8V6"/>
<feature type="compositionally biased region" description="Basic and acidic residues" evidence="1">
    <location>
        <begin position="290"/>
        <end position="300"/>
    </location>
</feature>